<dbReference type="EMBL" id="PYDT01000009">
    <property type="protein sequence ID" value="THU50207.1"/>
    <property type="molecule type" value="Genomic_DNA"/>
</dbReference>
<reference evidence="1 2" key="1">
    <citation type="journal article" date="2019" name="Nat. Plants">
        <title>Genome sequencing of Musa balbisiana reveals subgenome evolution and function divergence in polyploid bananas.</title>
        <authorList>
            <person name="Yao X."/>
        </authorList>
    </citation>
    <scope>NUCLEOTIDE SEQUENCE [LARGE SCALE GENOMIC DNA]</scope>
    <source>
        <strain evidence="2">cv. DH-PKW</strain>
        <tissue evidence="1">Leaves</tissue>
    </source>
</reference>
<gene>
    <name evidence="1" type="ORF">C4D60_Mb06t17700</name>
</gene>
<keyword evidence="2" id="KW-1185">Reference proteome</keyword>
<protein>
    <submittedName>
        <fullName evidence="1">Uncharacterized protein</fullName>
    </submittedName>
</protein>
<proteinExistence type="predicted"/>
<evidence type="ECO:0000313" key="1">
    <source>
        <dbReference type="EMBL" id="THU50207.1"/>
    </source>
</evidence>
<dbReference type="AlphaFoldDB" id="A0A4S8INR5"/>
<organism evidence="1 2">
    <name type="scientific">Musa balbisiana</name>
    <name type="common">Banana</name>
    <dbReference type="NCBI Taxonomy" id="52838"/>
    <lineage>
        <taxon>Eukaryota</taxon>
        <taxon>Viridiplantae</taxon>
        <taxon>Streptophyta</taxon>
        <taxon>Embryophyta</taxon>
        <taxon>Tracheophyta</taxon>
        <taxon>Spermatophyta</taxon>
        <taxon>Magnoliopsida</taxon>
        <taxon>Liliopsida</taxon>
        <taxon>Zingiberales</taxon>
        <taxon>Musaceae</taxon>
        <taxon>Musa</taxon>
    </lineage>
</organism>
<dbReference type="Proteomes" id="UP000317650">
    <property type="component" value="Chromosome 6"/>
</dbReference>
<sequence>MKPHPIKVLVNASGRSEAWGCSRGCVAVNAVKRTGHRRASVFRVGFRLDEGSFFLGGGHRRWIIVPGSSFNQVRQVNILEDDYRYQTITTSISPRVLRTRRVLLVEGYGRVKPVQLRHCSYSSSWQATMTTRTVIIVLFGVRIYLIDSGRRVIIVELTTNNKHDRPITGHCYLLGCCTQQPLPRCDS</sequence>
<evidence type="ECO:0000313" key="2">
    <source>
        <dbReference type="Proteomes" id="UP000317650"/>
    </source>
</evidence>
<name>A0A4S8INR5_MUSBA</name>
<accession>A0A4S8INR5</accession>
<comment type="caution">
    <text evidence="1">The sequence shown here is derived from an EMBL/GenBank/DDBJ whole genome shotgun (WGS) entry which is preliminary data.</text>
</comment>